<comment type="function">
    <text evidence="14">The UvrABC repair system catalyzes the recognition and processing of DNA lesions. UvrA is an ATPase and a DNA-binding protein. A damage recognition complex composed of 2 UvrA and 2 UvrB subunits scans DNA for abnormalities. When the presence of a lesion has been verified by UvrB, the UvrA molecules dissociate.</text>
</comment>
<dbReference type="CDD" id="cd03271">
    <property type="entry name" value="ABC_UvrA_II"/>
    <property type="match status" value="1"/>
</dbReference>
<protein>
    <recommendedName>
        <fullName evidence="14">UvrABC system protein A</fullName>
        <shortName evidence="14">UvrA protein</shortName>
    </recommendedName>
    <alternativeName>
        <fullName evidence="14">Excinuclease ABC subunit A</fullName>
    </alternativeName>
</protein>
<dbReference type="InterPro" id="IPR003439">
    <property type="entry name" value="ABC_transporter-like_ATP-bd"/>
</dbReference>
<feature type="zinc finger region" description="C4-type" evidence="14">
    <location>
        <begin position="251"/>
        <end position="278"/>
    </location>
</feature>
<dbReference type="Pfam" id="PF17760">
    <property type="entry name" value="UvrA_inter"/>
    <property type="match status" value="1"/>
</dbReference>
<feature type="binding site" evidence="14">
    <location>
        <begin position="32"/>
        <end position="39"/>
    </location>
    <ligand>
        <name>ATP</name>
        <dbReference type="ChEBI" id="CHEBI:30616"/>
    </ligand>
</feature>
<keyword evidence="12 14" id="KW-0238">DNA-binding</keyword>
<evidence type="ECO:0000256" key="2">
    <source>
        <dbReference type="ARBA" id="ARBA00022490"/>
    </source>
</evidence>
<keyword evidence="3 14" id="KW-0479">Metal-binding</keyword>
<comment type="subcellular location">
    <subcellularLocation>
        <location evidence="1 14">Cytoplasm</location>
    </subcellularLocation>
</comment>
<evidence type="ECO:0000256" key="4">
    <source>
        <dbReference type="ARBA" id="ARBA00022737"/>
    </source>
</evidence>
<keyword evidence="5 14" id="KW-0547">Nucleotide-binding</keyword>
<dbReference type="HAMAP" id="MF_00205">
    <property type="entry name" value="UvrA"/>
    <property type="match status" value="1"/>
</dbReference>
<dbReference type="GO" id="GO:0016787">
    <property type="term" value="F:hydrolase activity"/>
    <property type="evidence" value="ECO:0007669"/>
    <property type="project" value="UniProtKB-KW"/>
</dbReference>
<dbReference type="Proteomes" id="UP000783588">
    <property type="component" value="Unassembled WGS sequence"/>
</dbReference>
<evidence type="ECO:0000256" key="12">
    <source>
        <dbReference type="ARBA" id="ARBA00023125"/>
    </source>
</evidence>
<keyword evidence="10 14" id="KW-0067">ATP-binding</keyword>
<evidence type="ECO:0000256" key="11">
    <source>
        <dbReference type="ARBA" id="ARBA00022881"/>
    </source>
</evidence>
<reference evidence="16 17" key="1">
    <citation type="submission" date="2021-06" db="EMBL/GenBank/DDBJ databases">
        <authorList>
            <person name="Sun Q."/>
            <person name="Li D."/>
        </authorList>
    </citation>
    <scope>NUCLEOTIDE SEQUENCE [LARGE SCALE GENOMIC DNA]</scope>
    <source>
        <strain evidence="16 17">MSJd-7</strain>
    </source>
</reference>
<evidence type="ECO:0000256" key="10">
    <source>
        <dbReference type="ARBA" id="ARBA00022840"/>
    </source>
</evidence>
<comment type="similarity">
    <text evidence="14">Belongs to the ABC transporter superfamily. UvrA family.</text>
</comment>
<evidence type="ECO:0000256" key="9">
    <source>
        <dbReference type="ARBA" id="ARBA00022833"/>
    </source>
</evidence>
<proteinExistence type="inferred from homology"/>
<comment type="caution">
    <text evidence="16">The sequence shown here is derived from an EMBL/GenBank/DDBJ whole genome shotgun (WGS) entry which is preliminary data.</text>
</comment>
<comment type="subunit">
    <text evidence="14">Forms a heterotetramer with UvrB during the search for lesions.</text>
</comment>
<keyword evidence="13 14" id="KW-0234">DNA repair</keyword>
<dbReference type="InterPro" id="IPR041102">
    <property type="entry name" value="UvrA_inter"/>
</dbReference>
<dbReference type="PROSITE" id="PS00211">
    <property type="entry name" value="ABC_TRANSPORTER_1"/>
    <property type="match status" value="2"/>
</dbReference>
<dbReference type="InterPro" id="IPR017871">
    <property type="entry name" value="ABC_transporter-like_CS"/>
</dbReference>
<evidence type="ECO:0000256" key="6">
    <source>
        <dbReference type="ARBA" id="ARBA00022763"/>
    </source>
</evidence>
<feature type="domain" description="ABC transporter" evidence="15">
    <location>
        <begin position="607"/>
        <end position="935"/>
    </location>
</feature>
<dbReference type="PANTHER" id="PTHR43152:SF3">
    <property type="entry name" value="UVRABC SYSTEM PROTEIN A"/>
    <property type="match status" value="1"/>
</dbReference>
<keyword evidence="7 14" id="KW-0228">DNA excision</keyword>
<keyword evidence="11 14" id="KW-0267">Excision nuclease</keyword>
<dbReference type="RefSeq" id="WP_216469093.1">
    <property type="nucleotide sequence ID" value="NZ_JAHLQI010000001.1"/>
</dbReference>
<evidence type="ECO:0000256" key="3">
    <source>
        <dbReference type="ARBA" id="ARBA00022723"/>
    </source>
</evidence>
<keyword evidence="4 14" id="KW-0677">Repeat</keyword>
<evidence type="ECO:0000256" key="5">
    <source>
        <dbReference type="ARBA" id="ARBA00022741"/>
    </source>
</evidence>
<dbReference type="InterPro" id="IPR004602">
    <property type="entry name" value="UvrA"/>
</dbReference>
<evidence type="ECO:0000256" key="14">
    <source>
        <dbReference type="HAMAP-Rule" id="MF_00205"/>
    </source>
</evidence>
<dbReference type="NCBIfam" id="TIGR00630">
    <property type="entry name" value="uvra"/>
    <property type="match status" value="1"/>
</dbReference>
<keyword evidence="2 14" id="KW-0963">Cytoplasm</keyword>
<organism evidence="16 17">
    <name type="scientific">Butyricicoccus intestinisimiae</name>
    <dbReference type="NCBI Taxonomy" id="2841509"/>
    <lineage>
        <taxon>Bacteria</taxon>
        <taxon>Bacillati</taxon>
        <taxon>Bacillota</taxon>
        <taxon>Clostridia</taxon>
        <taxon>Eubacteriales</taxon>
        <taxon>Butyricicoccaceae</taxon>
        <taxon>Butyricicoccus</taxon>
    </lineage>
</organism>
<evidence type="ECO:0000313" key="16">
    <source>
        <dbReference type="EMBL" id="MBU5489500.1"/>
    </source>
</evidence>
<dbReference type="NCBIfam" id="NF001503">
    <property type="entry name" value="PRK00349.1"/>
    <property type="match status" value="1"/>
</dbReference>
<evidence type="ECO:0000256" key="13">
    <source>
        <dbReference type="ARBA" id="ARBA00023204"/>
    </source>
</evidence>
<keyword evidence="14" id="KW-0742">SOS response</keyword>
<feature type="zinc finger region" description="C4-type" evidence="14">
    <location>
        <begin position="738"/>
        <end position="764"/>
    </location>
</feature>
<name>A0ABS6EPS4_9FIRM</name>
<keyword evidence="6 14" id="KW-0227">DNA damage</keyword>
<feature type="binding site" evidence="14">
    <location>
        <begin position="639"/>
        <end position="646"/>
    </location>
    <ligand>
        <name>ATP</name>
        <dbReference type="ChEBI" id="CHEBI:30616"/>
    </ligand>
</feature>
<keyword evidence="9 14" id="KW-0862">Zinc</keyword>
<keyword evidence="16" id="KW-0378">Hydrolase</keyword>
<keyword evidence="17" id="KW-1185">Reference proteome</keyword>
<evidence type="ECO:0000256" key="8">
    <source>
        <dbReference type="ARBA" id="ARBA00022771"/>
    </source>
</evidence>
<dbReference type="InterPro" id="IPR041552">
    <property type="entry name" value="UvrA_DNA-bd"/>
</dbReference>
<evidence type="ECO:0000313" key="17">
    <source>
        <dbReference type="Proteomes" id="UP000783588"/>
    </source>
</evidence>
<accession>A0ABS6EPS4</accession>
<dbReference type="Pfam" id="PF17755">
    <property type="entry name" value="UvrA_DNA-bind"/>
    <property type="match status" value="1"/>
</dbReference>
<dbReference type="PANTHER" id="PTHR43152">
    <property type="entry name" value="UVRABC SYSTEM PROTEIN A"/>
    <property type="match status" value="1"/>
</dbReference>
<dbReference type="PROSITE" id="PS50893">
    <property type="entry name" value="ABC_TRANSPORTER_2"/>
    <property type="match status" value="1"/>
</dbReference>
<dbReference type="CDD" id="cd03270">
    <property type="entry name" value="ABC_UvrA_I"/>
    <property type="match status" value="1"/>
</dbReference>
<evidence type="ECO:0000256" key="1">
    <source>
        <dbReference type="ARBA" id="ARBA00004496"/>
    </source>
</evidence>
<gene>
    <name evidence="14 16" type="primary">uvrA</name>
    <name evidence="16" type="ORF">KQI75_02460</name>
</gene>
<sequence length="944" mass="104235">MQETIHVKGAREHNLKNIEVWIPRDKLVVLTGLSGSGKSSLAFDTIYAEGQRRYVESLSSYARQFLGQMDKPDVDFIEGLSPAISIDQKTTSKNPRSTVGTVTEIYDYLRLLWARVGTPHCPKCGKEIKQQTIDQIVDQLLALPPRTKLQILAPVVRQRKGEHVKIFTEARKSGYVRVRVDGNLYDLSEEIKLEKNKKHNIEIVVDRIVIKDGIRSRLTDSVETACAQTGGLVMAEIVGGKTLSFSQNYACEDCGISIEELTPRMFSFNNPYGACPVCTGLGVQMKIDPDSIIPNRKLSLRKGAVQASGWTNCDTGSIARMYYDALGKRFNFTLDTPVEKMSEQAVHALLYGTGEEKLTLRVSRYSGGKMEQPFEGIITNLERRYKETTSEWARAEIEESMRETPCPACGGRRLKKELLAVTVGGLNIMEFCEKPVSKGLEFFEQLHLTEQQNRIAQRIVKEACARLGFLNNVGLGYLTLARASATLSGGESQRIRLATQIGSALMGVLYILDEPSIGLHQRDNDKLLSTLKSLRDMGNTLLVVEHDEDTIRAADYIVDVGPGAGTNGGNIVYAGDVQGLLACEESVTGQYLSGKRRILVPKQRRIGNGKWLTFTGCCVNNLQNQTFTIPLGTFTCVTGVSGSGKSSFVNEILYKKLAADLNRAKCKPGAFDEVLGLEHLDKVIAIDQSPIGRTPRSNPATYTGLFNDIRALFAQTQDAKMRAYGPGRFSFNVKGGRCEACTGDGLIKIEMHFLPDIYVPCEVCKGKRYNRETLEVRYKGKNIADVLEMTVDEAAVFFENVPKIHRRLLTLQEVGLGYVKIGQSSTTLSGGESQRVKLATELSKRSTGRTMYILDEPTTGLHTADVHRLLDVLQKLVDAGNTVVVIEHNLDVIKVADHIIDLGPEGGDGGGRIVCTGTPEQITACEQSYTGQYLKKYLVDSQEQ</sequence>
<keyword evidence="8 14" id="KW-0863">Zinc-finger</keyword>
<dbReference type="EMBL" id="JAHLQI010000001">
    <property type="protein sequence ID" value="MBU5489500.1"/>
    <property type="molecule type" value="Genomic_DNA"/>
</dbReference>
<evidence type="ECO:0000259" key="15">
    <source>
        <dbReference type="PROSITE" id="PS50893"/>
    </source>
</evidence>
<evidence type="ECO:0000256" key="7">
    <source>
        <dbReference type="ARBA" id="ARBA00022769"/>
    </source>
</evidence>